<dbReference type="STRING" id="42673.A0A2K0UJ18"/>
<dbReference type="Proteomes" id="UP000236664">
    <property type="component" value="Unassembled WGS sequence"/>
</dbReference>
<keyword evidence="2 3" id="KW-0663">Pyridoxal phosphate</keyword>
<dbReference type="Gene3D" id="3.90.1150.10">
    <property type="entry name" value="Aspartate Aminotransferase, domain 1"/>
    <property type="match status" value="1"/>
</dbReference>
<dbReference type="OrthoDB" id="425114at2759"/>
<dbReference type="GO" id="GO:0008483">
    <property type="term" value="F:transaminase activity"/>
    <property type="evidence" value="ECO:0007669"/>
    <property type="project" value="InterPro"/>
</dbReference>
<gene>
    <name evidence="4" type="ORF">FNYG_15202</name>
</gene>
<dbReference type="PANTHER" id="PTHR43713">
    <property type="entry name" value="GLUTAMATE-1-SEMIALDEHYDE 2,1-AMINOMUTASE"/>
    <property type="match status" value="1"/>
</dbReference>
<sequence length="472" mass="51816">MGSVNEQKFVENALFIAHEKFRKRNPRSQQAHHDAKIHLPGGNTRTVLHAEPFPVTWASGKSATLTSVDGEEYVDFLGEFSAGIFGHSNQQICDAIRSAMDGGWNFGGNSVWEKKLAKSMCERFRPSGMDLVRFTNSGTEANTTVIAAAVAITGKKKILVFSSGYHGSTLVFPASSIQNRIPSVMNLPHEFIYAPYNNIEETRLVLSSAGTNSLAAILVEPIQGSGGCRPASPQFLHFLREVADNTKALLIVDEVMASRLGKSGYVAEIGIKADFLTLGKYLGGGMTFGAFGGRKDLMERFDPSRAQLFHPGTYNNNVFSMAAGFEGLKIFNPSEVERLNKLGDTLKSKIQKILIDNKVYPATVKDSSATLIEVDRLVGPTTFYVGNSLTEKCQTPFMMITGQGSMLNVRFTGNDAPLWQNLFYHFMLARNIYIATRGYTPLNLCLTENDIDRYAAAVGEFVSQHKTAFSLD</sequence>
<comment type="similarity">
    <text evidence="3">Belongs to the class-III pyridoxal-phosphate-dependent aminotransferase family.</text>
</comment>
<evidence type="ECO:0000256" key="3">
    <source>
        <dbReference type="RuleBase" id="RU003560"/>
    </source>
</evidence>
<dbReference type="Gene3D" id="3.40.640.10">
    <property type="entry name" value="Type I PLP-dependent aspartate aminotransferase-like (Major domain)"/>
    <property type="match status" value="1"/>
</dbReference>
<dbReference type="InterPro" id="IPR015424">
    <property type="entry name" value="PyrdxlP-dep_Trfase"/>
</dbReference>
<keyword evidence="5" id="KW-1185">Reference proteome</keyword>
<evidence type="ECO:0000256" key="2">
    <source>
        <dbReference type="ARBA" id="ARBA00022898"/>
    </source>
</evidence>
<evidence type="ECO:0000313" key="5">
    <source>
        <dbReference type="Proteomes" id="UP000236664"/>
    </source>
</evidence>
<proteinExistence type="inferred from homology"/>
<accession>A0A2K0UJ18</accession>
<evidence type="ECO:0000256" key="1">
    <source>
        <dbReference type="ARBA" id="ARBA00001933"/>
    </source>
</evidence>
<dbReference type="InterPro" id="IPR015421">
    <property type="entry name" value="PyrdxlP-dep_Trfase_major"/>
</dbReference>
<dbReference type="SUPFAM" id="SSF53383">
    <property type="entry name" value="PLP-dependent transferases"/>
    <property type="match status" value="1"/>
</dbReference>
<reference evidence="4 5" key="1">
    <citation type="submission" date="2017-06" db="EMBL/GenBank/DDBJ databases">
        <title>Genome of Fusarium nygamai isolate CS10214.</title>
        <authorList>
            <person name="Gardiner D.M."/>
            <person name="Obanor F."/>
            <person name="Kazan K."/>
        </authorList>
    </citation>
    <scope>NUCLEOTIDE SEQUENCE [LARGE SCALE GENOMIC DNA]</scope>
    <source>
        <strain evidence="4 5">CS10214</strain>
    </source>
</reference>
<comment type="caution">
    <text evidence="4">The sequence shown here is derived from an EMBL/GenBank/DDBJ whole genome shotgun (WGS) entry which is preliminary data.</text>
</comment>
<protein>
    <recommendedName>
        <fullName evidence="6">Glutamate-1-semialdehyde 2,1-aminomutase</fullName>
    </recommendedName>
</protein>
<dbReference type="Pfam" id="PF00202">
    <property type="entry name" value="Aminotran_3"/>
    <property type="match status" value="1"/>
</dbReference>
<comment type="cofactor">
    <cofactor evidence="1">
        <name>pyridoxal 5'-phosphate</name>
        <dbReference type="ChEBI" id="CHEBI:597326"/>
    </cofactor>
</comment>
<dbReference type="AlphaFoldDB" id="A0A2K0UJ18"/>
<dbReference type="PANTHER" id="PTHR43713:SF3">
    <property type="entry name" value="GLUTAMATE-1-SEMIALDEHYDE 2,1-AMINOMUTASE 1, CHLOROPLASTIC-RELATED"/>
    <property type="match status" value="1"/>
</dbReference>
<evidence type="ECO:0008006" key="6">
    <source>
        <dbReference type="Google" id="ProtNLM"/>
    </source>
</evidence>
<dbReference type="EMBL" id="MTQA01000489">
    <property type="protein sequence ID" value="PNP57726.1"/>
    <property type="molecule type" value="Genomic_DNA"/>
</dbReference>
<organism evidence="4 5">
    <name type="scientific">Gibberella nygamai</name>
    <name type="common">Bean root rot disease fungus</name>
    <name type="synonym">Fusarium nygamai</name>
    <dbReference type="NCBI Taxonomy" id="42673"/>
    <lineage>
        <taxon>Eukaryota</taxon>
        <taxon>Fungi</taxon>
        <taxon>Dikarya</taxon>
        <taxon>Ascomycota</taxon>
        <taxon>Pezizomycotina</taxon>
        <taxon>Sordariomycetes</taxon>
        <taxon>Hypocreomycetidae</taxon>
        <taxon>Hypocreales</taxon>
        <taxon>Nectriaceae</taxon>
        <taxon>Fusarium</taxon>
        <taxon>Fusarium fujikuroi species complex</taxon>
    </lineage>
</organism>
<evidence type="ECO:0000313" key="4">
    <source>
        <dbReference type="EMBL" id="PNP57726.1"/>
    </source>
</evidence>
<dbReference type="InterPro" id="IPR005814">
    <property type="entry name" value="Aminotrans_3"/>
</dbReference>
<dbReference type="GO" id="GO:0030170">
    <property type="term" value="F:pyridoxal phosphate binding"/>
    <property type="evidence" value="ECO:0007669"/>
    <property type="project" value="InterPro"/>
</dbReference>
<dbReference type="InterPro" id="IPR015422">
    <property type="entry name" value="PyrdxlP-dep_Trfase_small"/>
</dbReference>
<name>A0A2K0UJ18_GIBNY</name>